<dbReference type="Pfam" id="PF24035">
    <property type="entry name" value="DUF7344"/>
    <property type="match status" value="1"/>
</dbReference>
<evidence type="ECO:0000256" key="1">
    <source>
        <dbReference type="SAM" id="MobiDB-lite"/>
    </source>
</evidence>
<accession>A0ABU2G694</accession>
<comment type="caution">
    <text evidence="3">The sequence shown here is derived from an EMBL/GenBank/DDBJ whole genome shotgun (WGS) entry which is preliminary data.</text>
</comment>
<organism evidence="3 4">
    <name type="scientific">Halogeometricum luteum</name>
    <dbReference type="NCBI Taxonomy" id="2950537"/>
    <lineage>
        <taxon>Archaea</taxon>
        <taxon>Methanobacteriati</taxon>
        <taxon>Methanobacteriota</taxon>
        <taxon>Stenosarchaea group</taxon>
        <taxon>Halobacteria</taxon>
        <taxon>Halobacteriales</taxon>
        <taxon>Haloferacaceae</taxon>
        <taxon>Halogeometricum</taxon>
    </lineage>
</organism>
<gene>
    <name evidence="3" type="ORF">NDI79_19280</name>
</gene>
<dbReference type="InterPro" id="IPR036388">
    <property type="entry name" value="WH-like_DNA-bd_sf"/>
</dbReference>
<dbReference type="Proteomes" id="UP001254813">
    <property type="component" value="Unassembled WGS sequence"/>
</dbReference>
<dbReference type="EMBL" id="JAMQOQ010000006">
    <property type="protein sequence ID" value="MDS0296320.1"/>
    <property type="molecule type" value="Genomic_DNA"/>
</dbReference>
<dbReference type="InterPro" id="IPR055768">
    <property type="entry name" value="DUF7344"/>
</dbReference>
<feature type="region of interest" description="Disordered" evidence="1">
    <location>
        <begin position="137"/>
        <end position="157"/>
    </location>
</feature>
<dbReference type="Gene3D" id="1.10.10.10">
    <property type="entry name" value="Winged helix-like DNA-binding domain superfamily/Winged helix DNA-binding domain"/>
    <property type="match status" value="1"/>
</dbReference>
<evidence type="ECO:0000259" key="2">
    <source>
        <dbReference type="Pfam" id="PF24035"/>
    </source>
</evidence>
<reference evidence="3 4" key="1">
    <citation type="submission" date="2022-06" db="EMBL/GenBank/DDBJ databases">
        <title>Halogeometricum sp. a new haloarchaeum isolate from saline soil.</title>
        <authorList>
            <person name="Strakova D."/>
            <person name="Galisteo C."/>
            <person name="Sanchez-Porro C."/>
            <person name="Ventosa A."/>
        </authorList>
    </citation>
    <scope>NUCLEOTIDE SEQUENCE [LARGE SCALE GENOMIC DNA]</scope>
    <source>
        <strain evidence="4">S3BR25-2</strain>
    </source>
</reference>
<evidence type="ECO:0000313" key="3">
    <source>
        <dbReference type="EMBL" id="MDS0296320.1"/>
    </source>
</evidence>
<protein>
    <recommendedName>
        <fullName evidence="2">DUF7344 domain-containing protein</fullName>
    </recommendedName>
</protein>
<name>A0ABU2G694_9EURY</name>
<keyword evidence="4" id="KW-1185">Reference proteome</keyword>
<dbReference type="RefSeq" id="WP_310930336.1">
    <property type="nucleotide sequence ID" value="NZ_JAMQOQ010000006.1"/>
</dbReference>
<sequence>MGTRETPAYDSAYDSHTSAVRTDGDRPARRARISRDEAFRVLQDDRRRAVLRFLLAEGTNDPTPLSTLAAFVAAVQCDGERAVVGEVQERVRVALHHSHLPMLADHGLVTYDHATRTVEPKPLLAALDPFLEDGLGAERDLTVDPDRVEGRGPGDAR</sequence>
<evidence type="ECO:0000313" key="4">
    <source>
        <dbReference type="Proteomes" id="UP001254813"/>
    </source>
</evidence>
<feature type="region of interest" description="Disordered" evidence="1">
    <location>
        <begin position="1"/>
        <end position="29"/>
    </location>
</feature>
<feature type="domain" description="DUF7344" evidence="2">
    <location>
        <begin position="39"/>
        <end position="119"/>
    </location>
</feature>
<proteinExistence type="predicted"/>